<gene>
    <name evidence="1" type="ORF">EV210_106291</name>
</gene>
<evidence type="ECO:0000313" key="1">
    <source>
        <dbReference type="EMBL" id="TCL37422.1"/>
    </source>
</evidence>
<dbReference type="EMBL" id="SLUI01000006">
    <property type="protein sequence ID" value="TCL37422.1"/>
    <property type="molecule type" value="Genomic_DNA"/>
</dbReference>
<accession>A0A4V2Q8N1</accession>
<dbReference type="RefSeq" id="WP_132079978.1">
    <property type="nucleotide sequence ID" value="NZ_SLUI01000006.1"/>
</dbReference>
<organism evidence="1 2">
    <name type="scientific">Anaerospora hongkongensis</name>
    <dbReference type="NCBI Taxonomy" id="244830"/>
    <lineage>
        <taxon>Bacteria</taxon>
        <taxon>Bacillati</taxon>
        <taxon>Bacillota</taxon>
        <taxon>Negativicutes</taxon>
        <taxon>Selenomonadales</taxon>
        <taxon>Sporomusaceae</taxon>
        <taxon>Anaerospora</taxon>
    </lineage>
</organism>
<name>A0A4V2Q8N1_9FIRM</name>
<reference evidence="1 2" key="1">
    <citation type="submission" date="2019-03" db="EMBL/GenBank/DDBJ databases">
        <title>Genomic Encyclopedia of Type Strains, Phase IV (KMG-IV): sequencing the most valuable type-strain genomes for metagenomic binning, comparative biology and taxonomic classification.</title>
        <authorList>
            <person name="Goeker M."/>
        </authorList>
    </citation>
    <scope>NUCLEOTIDE SEQUENCE [LARGE SCALE GENOMIC DNA]</scope>
    <source>
        <strain evidence="1 2">DSM 15969</strain>
    </source>
</reference>
<dbReference type="AlphaFoldDB" id="A0A4V2Q8N1"/>
<comment type="caution">
    <text evidence="1">The sequence shown here is derived from an EMBL/GenBank/DDBJ whole genome shotgun (WGS) entry which is preliminary data.</text>
</comment>
<sequence>MKNVYDEVHTFYEEEIVLEPVLKREWVEGYLRQKAWQGADDNELRRLWNYIRYFELYLDATENDYTDCLEDMPAREYGLAIYWLTDNIQGYKKSLKAARQFFDILLDLYQYLVAKKILLNYDELELAAKEIASGKRLELFPASLMEEVEELSGPSMLVLSGEKSLSTNDPEVVGETVEHLMTKLGNYFQQREFADDFHRALFLYNGPLAIIPGEDQDDFWLGFWDYFLFDYHLLFNDLTPLAHFQNHYGSKLLPDERHILQELLSATFCVFYIDRVINGDWVECINLFTEETFRLPHPQSSYQQIKKMLFFGHVFSRENVMINYVTSIEVSSNLRRRIKDEVTRQKAIFNIQEPEGSWLDMFSRHALVIRHTINALSTMDKVNVTPFNQVDRIYPIAQENNPAPQAVMETLEHLMPEYGFSEHDVRLAKKMWHDYCQLTKVTVRKPQVWAAAVIFSYSLLNSYNVIPADNIAADLAISKAAIYSNRTKLYEKLQLQKFDPRYLNEEGFVLSLFT</sequence>
<protein>
    <submittedName>
        <fullName evidence="1">Uncharacterized protein</fullName>
    </submittedName>
</protein>
<dbReference type="Proteomes" id="UP000295063">
    <property type="component" value="Unassembled WGS sequence"/>
</dbReference>
<keyword evidence="2" id="KW-1185">Reference proteome</keyword>
<evidence type="ECO:0000313" key="2">
    <source>
        <dbReference type="Proteomes" id="UP000295063"/>
    </source>
</evidence>
<dbReference type="OrthoDB" id="2375094at2"/>
<proteinExistence type="predicted"/>